<keyword evidence="1" id="KW-1015">Disulfide bond</keyword>
<dbReference type="PRINTS" id="PR00722">
    <property type="entry name" value="CHYMOTRYPSIN"/>
</dbReference>
<dbReference type="InterPro" id="IPR051487">
    <property type="entry name" value="Ser/Thr_Proteases_Immune/Dev"/>
</dbReference>
<comment type="similarity">
    <text evidence="2">Belongs to the peptidase S1 family. CLIP subfamily.</text>
</comment>
<dbReference type="EMBL" id="OU900100">
    <property type="protein sequence ID" value="CAG9863678.1"/>
    <property type="molecule type" value="Genomic_DNA"/>
</dbReference>
<sequence>MVKFERSFNIFVVLVFTLGLLEEVPAEETTKVPGDKAREMCKQYSQYAYEPLGSTKLKCLIKPESYITNKTVASEGEFPHTIQLGYINNDKTTWICGGILLSPTFIATTGHCIPTGSRIGYGTLKFARGGLTDIDETKHEQIRNITRTFLHPSINKKYNDIALVEVDRPFDLNPYLRPACLYTQHNIPEKTTLSTSWGRKWLGLDDGFDDKKLLKVTLDIFSNAECNKVYQPLVKHSDLDKGIDEASMICAGTRTDRNSCIGISGYPLMLVHPDTESVKCMYDVIGITSFGIPCTSNDTNKPSVYMRISNYIGWIEKLVWSN</sequence>
<dbReference type="Pfam" id="PF00089">
    <property type="entry name" value="Trypsin"/>
    <property type="match status" value="1"/>
</dbReference>
<evidence type="ECO:0000259" key="4">
    <source>
        <dbReference type="SMART" id="SM00020"/>
    </source>
</evidence>
<dbReference type="Proteomes" id="UP001153712">
    <property type="component" value="Chromosome 7"/>
</dbReference>
<organism evidence="5 6">
    <name type="scientific">Phyllotreta striolata</name>
    <name type="common">Striped flea beetle</name>
    <name type="synonym">Crioceris striolata</name>
    <dbReference type="NCBI Taxonomy" id="444603"/>
    <lineage>
        <taxon>Eukaryota</taxon>
        <taxon>Metazoa</taxon>
        <taxon>Ecdysozoa</taxon>
        <taxon>Arthropoda</taxon>
        <taxon>Hexapoda</taxon>
        <taxon>Insecta</taxon>
        <taxon>Pterygota</taxon>
        <taxon>Neoptera</taxon>
        <taxon>Endopterygota</taxon>
        <taxon>Coleoptera</taxon>
        <taxon>Polyphaga</taxon>
        <taxon>Cucujiformia</taxon>
        <taxon>Chrysomeloidea</taxon>
        <taxon>Chrysomelidae</taxon>
        <taxon>Galerucinae</taxon>
        <taxon>Alticini</taxon>
        <taxon>Phyllotreta</taxon>
    </lineage>
</organism>
<protein>
    <recommendedName>
        <fullName evidence="4">Peptidase S1 domain-containing protein</fullName>
    </recommendedName>
</protein>
<accession>A0A9N9TWI0</accession>
<dbReference type="SMART" id="SM00020">
    <property type="entry name" value="Tryp_SPc"/>
    <property type="match status" value="1"/>
</dbReference>
<evidence type="ECO:0000256" key="1">
    <source>
        <dbReference type="ARBA" id="ARBA00023157"/>
    </source>
</evidence>
<dbReference type="Gene3D" id="2.40.10.10">
    <property type="entry name" value="Trypsin-like serine proteases"/>
    <property type="match status" value="1"/>
</dbReference>
<dbReference type="PANTHER" id="PTHR24256">
    <property type="entry name" value="TRYPTASE-RELATED"/>
    <property type="match status" value="1"/>
</dbReference>
<dbReference type="InterPro" id="IPR001314">
    <property type="entry name" value="Peptidase_S1A"/>
</dbReference>
<reference evidence="5" key="1">
    <citation type="submission" date="2022-01" db="EMBL/GenBank/DDBJ databases">
        <authorList>
            <person name="King R."/>
        </authorList>
    </citation>
    <scope>NUCLEOTIDE SEQUENCE</scope>
</reference>
<proteinExistence type="inferred from homology"/>
<dbReference type="GO" id="GO:0006508">
    <property type="term" value="P:proteolysis"/>
    <property type="evidence" value="ECO:0007669"/>
    <property type="project" value="InterPro"/>
</dbReference>
<name>A0A9N9TWI0_PHYSR</name>
<feature type="signal peptide" evidence="3">
    <location>
        <begin position="1"/>
        <end position="26"/>
    </location>
</feature>
<evidence type="ECO:0000256" key="2">
    <source>
        <dbReference type="ARBA" id="ARBA00024195"/>
    </source>
</evidence>
<keyword evidence="3" id="KW-0732">Signal</keyword>
<evidence type="ECO:0000256" key="3">
    <source>
        <dbReference type="SAM" id="SignalP"/>
    </source>
</evidence>
<dbReference type="AlphaFoldDB" id="A0A9N9TWI0"/>
<evidence type="ECO:0000313" key="6">
    <source>
        <dbReference type="Proteomes" id="UP001153712"/>
    </source>
</evidence>
<dbReference type="GO" id="GO:0004252">
    <property type="term" value="F:serine-type endopeptidase activity"/>
    <property type="evidence" value="ECO:0007669"/>
    <property type="project" value="InterPro"/>
</dbReference>
<dbReference type="OrthoDB" id="6339452at2759"/>
<dbReference type="InterPro" id="IPR001254">
    <property type="entry name" value="Trypsin_dom"/>
</dbReference>
<keyword evidence="6" id="KW-1185">Reference proteome</keyword>
<feature type="domain" description="Peptidase S1" evidence="4">
    <location>
        <begin position="66"/>
        <end position="315"/>
    </location>
</feature>
<feature type="chain" id="PRO_5040507920" description="Peptidase S1 domain-containing protein" evidence="3">
    <location>
        <begin position="27"/>
        <end position="322"/>
    </location>
</feature>
<dbReference type="SUPFAM" id="SSF50494">
    <property type="entry name" value="Trypsin-like serine proteases"/>
    <property type="match status" value="1"/>
</dbReference>
<dbReference type="InterPro" id="IPR009003">
    <property type="entry name" value="Peptidase_S1_PA"/>
</dbReference>
<dbReference type="InterPro" id="IPR043504">
    <property type="entry name" value="Peptidase_S1_PA_chymotrypsin"/>
</dbReference>
<evidence type="ECO:0000313" key="5">
    <source>
        <dbReference type="EMBL" id="CAG9863678.1"/>
    </source>
</evidence>
<dbReference type="CDD" id="cd00190">
    <property type="entry name" value="Tryp_SPc"/>
    <property type="match status" value="1"/>
</dbReference>
<gene>
    <name evidence="5" type="ORF">PHYEVI_LOCUS9962</name>
</gene>